<evidence type="ECO:0000259" key="8">
    <source>
        <dbReference type="Pfam" id="PF24961"/>
    </source>
</evidence>
<dbReference type="InterPro" id="IPR056739">
    <property type="entry name" value="NfeD_membrane"/>
</dbReference>
<dbReference type="Gene3D" id="3.90.226.10">
    <property type="entry name" value="2-enoyl-CoA Hydratase, Chain A, domain 1"/>
    <property type="match status" value="1"/>
</dbReference>
<feature type="transmembrane region" description="Helical" evidence="6">
    <location>
        <begin position="299"/>
        <end position="317"/>
    </location>
</feature>
<evidence type="ECO:0000256" key="5">
    <source>
        <dbReference type="SAM" id="MobiDB-lite"/>
    </source>
</evidence>
<dbReference type="Pfam" id="PF01957">
    <property type="entry name" value="NfeD"/>
    <property type="match status" value="1"/>
</dbReference>
<dbReference type="InterPro" id="IPR012340">
    <property type="entry name" value="NA-bd_OB-fold"/>
</dbReference>
<feature type="region of interest" description="Disordered" evidence="5">
    <location>
        <begin position="125"/>
        <end position="179"/>
    </location>
</feature>
<proteinExistence type="predicted"/>
<feature type="transmembrane region" description="Helical" evidence="6">
    <location>
        <begin position="378"/>
        <end position="398"/>
    </location>
</feature>
<dbReference type="SUPFAM" id="SSF52096">
    <property type="entry name" value="ClpP/crotonase"/>
    <property type="match status" value="1"/>
</dbReference>
<dbReference type="Gene3D" id="2.40.50.140">
    <property type="entry name" value="Nucleic acid-binding proteins"/>
    <property type="match status" value="1"/>
</dbReference>
<evidence type="ECO:0000313" key="11">
    <source>
        <dbReference type="Proteomes" id="UP000321248"/>
    </source>
</evidence>
<dbReference type="AlphaFoldDB" id="A0A5C8KN78"/>
<dbReference type="EMBL" id="VRTS01000008">
    <property type="protein sequence ID" value="TXK60804.1"/>
    <property type="molecule type" value="Genomic_DNA"/>
</dbReference>
<dbReference type="InterPro" id="IPR002810">
    <property type="entry name" value="NfeD-like_C"/>
</dbReference>
<evidence type="ECO:0000256" key="1">
    <source>
        <dbReference type="ARBA" id="ARBA00004141"/>
    </source>
</evidence>
<dbReference type="Pfam" id="PF25145">
    <property type="entry name" value="NfeD1b_N"/>
    <property type="match status" value="1"/>
</dbReference>
<keyword evidence="3 6" id="KW-1133">Transmembrane helix</keyword>
<dbReference type="OrthoDB" id="5289056at2"/>
<evidence type="ECO:0000256" key="3">
    <source>
        <dbReference type="ARBA" id="ARBA00022989"/>
    </source>
</evidence>
<name>A0A5C8KN78_9GAMM</name>
<dbReference type="InterPro" id="IPR029045">
    <property type="entry name" value="ClpP/crotonase-like_dom_sf"/>
</dbReference>
<sequence>MGLLALMASLAWAAVDDAPPARHVLVIDVDGGIGPATTDYVRRGLERADADRASALILRINTPGGLDAATRDINRAILASPVPVIAYVAPEGARAASAGTYILYASHLAAMAPATALGAASPVSIGGGEADGPARPGRPSPSPERAPAEDGSSDDGTAEESGDAGSGRSGNGSESTSARKAMNDAVAYLKGLAERHGRDPVFAEEAVRDAATLTSREALERGVIEIIATDLDALLAQAHGREVRMAHGSETLELEGAQVIVVAPDWRNRILSVITDPSVAYLLILVGLYGLLLEGYNPGAIVPGVVGAIALLIALYALQILPVNYAGLALIALGVALIAAEAFVPSFGALGLGGVVALMFGSLMLFDSEIPGYGISTGVVWGVGLSSAMAAVGLAIMVGRSRRRRVATGDAALVGEVGRALRAFDGPGRVHVHGEDWQATSTRPVAAGQAIRVVGREGLRLQVEPIDP</sequence>
<feature type="compositionally biased region" description="Acidic residues" evidence="5">
    <location>
        <begin position="151"/>
        <end position="162"/>
    </location>
</feature>
<dbReference type="CDD" id="cd07020">
    <property type="entry name" value="Clp_protease_NfeD_1"/>
    <property type="match status" value="1"/>
</dbReference>
<gene>
    <name evidence="10" type="ORF">FU658_11230</name>
</gene>
<comment type="caution">
    <text evidence="10">The sequence shown here is derived from an EMBL/GenBank/DDBJ whole genome shotgun (WGS) entry which is preliminary data.</text>
</comment>
<feature type="transmembrane region" description="Helical" evidence="6">
    <location>
        <begin position="323"/>
        <end position="340"/>
    </location>
</feature>
<feature type="transmembrane region" description="Helical" evidence="6">
    <location>
        <begin position="270"/>
        <end position="292"/>
    </location>
</feature>
<evidence type="ECO:0000259" key="9">
    <source>
        <dbReference type="Pfam" id="PF25145"/>
    </source>
</evidence>
<dbReference type="InterPro" id="IPR052165">
    <property type="entry name" value="Membrane_assoc_protease"/>
</dbReference>
<protein>
    <submittedName>
        <fullName evidence="10">Nodulation protein NfeD</fullName>
    </submittedName>
</protein>
<dbReference type="GO" id="GO:0016020">
    <property type="term" value="C:membrane"/>
    <property type="evidence" value="ECO:0007669"/>
    <property type="project" value="UniProtKB-SubCell"/>
</dbReference>
<dbReference type="SUPFAM" id="SSF141322">
    <property type="entry name" value="NfeD domain-like"/>
    <property type="match status" value="1"/>
</dbReference>
<reference evidence="10 11" key="1">
    <citation type="submission" date="2019-08" db="EMBL/GenBank/DDBJ databases">
        <authorList>
            <person name="Karlyshev A.V."/>
        </authorList>
    </citation>
    <scope>NUCLEOTIDE SEQUENCE [LARGE SCALE GENOMIC DNA]</scope>
    <source>
        <strain evidence="10 11">Alg18-2.2</strain>
    </source>
</reference>
<feature type="domain" description="NfeD integral membrane" evidence="8">
    <location>
        <begin position="279"/>
        <end position="395"/>
    </location>
</feature>
<feature type="transmembrane region" description="Helical" evidence="6">
    <location>
        <begin position="347"/>
        <end position="366"/>
    </location>
</feature>
<keyword evidence="11" id="KW-1185">Reference proteome</keyword>
<evidence type="ECO:0000313" key="10">
    <source>
        <dbReference type="EMBL" id="TXK60804.1"/>
    </source>
</evidence>
<dbReference type="InterPro" id="IPR056738">
    <property type="entry name" value="NfeD1b_N"/>
</dbReference>
<comment type="subcellular location">
    <subcellularLocation>
        <location evidence="1">Membrane</location>
        <topology evidence="1">Multi-pass membrane protein</topology>
    </subcellularLocation>
</comment>
<evidence type="ECO:0000256" key="6">
    <source>
        <dbReference type="SAM" id="Phobius"/>
    </source>
</evidence>
<keyword evidence="2 6" id="KW-0812">Transmembrane</keyword>
<accession>A0A5C8KN78</accession>
<feature type="domain" description="NfeD-like C-terminal" evidence="7">
    <location>
        <begin position="411"/>
        <end position="465"/>
    </location>
</feature>
<keyword evidence="4 6" id="KW-0472">Membrane</keyword>
<dbReference type="PANTHER" id="PTHR33507:SF4">
    <property type="entry name" value="NODULATION COMPETITIVENESS PROTEIN NFED"/>
    <property type="match status" value="1"/>
</dbReference>
<evidence type="ECO:0000256" key="4">
    <source>
        <dbReference type="ARBA" id="ARBA00023136"/>
    </source>
</evidence>
<feature type="domain" description="NfeD1b N-terminal" evidence="9">
    <location>
        <begin position="24"/>
        <end position="132"/>
    </location>
</feature>
<dbReference type="Proteomes" id="UP000321248">
    <property type="component" value="Unassembled WGS sequence"/>
</dbReference>
<evidence type="ECO:0000259" key="7">
    <source>
        <dbReference type="Pfam" id="PF01957"/>
    </source>
</evidence>
<dbReference type="Pfam" id="PF24961">
    <property type="entry name" value="NfeD_membrane"/>
    <property type="match status" value="1"/>
</dbReference>
<organism evidence="10 11">
    <name type="scientific">Alkalisalibacterium limincola</name>
    <dbReference type="NCBI Taxonomy" id="2699169"/>
    <lineage>
        <taxon>Bacteria</taxon>
        <taxon>Pseudomonadati</taxon>
        <taxon>Pseudomonadota</taxon>
        <taxon>Gammaproteobacteria</taxon>
        <taxon>Lysobacterales</taxon>
        <taxon>Lysobacteraceae</taxon>
        <taxon>Alkalisalibacterium</taxon>
    </lineage>
</organism>
<evidence type="ECO:0000256" key="2">
    <source>
        <dbReference type="ARBA" id="ARBA00022692"/>
    </source>
</evidence>
<dbReference type="PANTHER" id="PTHR33507">
    <property type="entry name" value="INNER MEMBRANE PROTEIN YBBJ"/>
    <property type="match status" value="1"/>
</dbReference>